<dbReference type="InterPro" id="IPR048631">
    <property type="entry name" value="SecD_1st"/>
</dbReference>
<evidence type="ECO:0000313" key="3">
    <source>
        <dbReference type="EMBL" id="UTO56683.1"/>
    </source>
</evidence>
<evidence type="ECO:0000313" key="5">
    <source>
        <dbReference type="Proteomes" id="UP001059985"/>
    </source>
</evidence>
<reference evidence="2" key="1">
    <citation type="journal article" date="2022" name="Microorganisms">
        <title>Assembly and Comparison of Ca. Neoehrlichia mikurensis Genomes.</title>
        <authorList>
            <person name="Azagi T."/>
            <person name="Dirks R.P."/>
            <person name="Yebra-Pimentel E.S."/>
            <person name="Schaap P.J."/>
            <person name="Koehorst J.J."/>
            <person name="Esser H.J."/>
            <person name="Sprong H."/>
        </authorList>
    </citation>
    <scope>NUCLEOTIDE SEQUENCE</scope>
    <source>
        <strain evidence="3">18-2804</strain>
        <strain evidence="2">18-2837</strain>
    </source>
</reference>
<gene>
    <name evidence="3" type="ORF">LUA81_01660</name>
    <name evidence="2" type="ORF">LUA82_01670</name>
</gene>
<evidence type="ECO:0000259" key="1">
    <source>
        <dbReference type="Pfam" id="PF21760"/>
    </source>
</evidence>
<accession>A0A9Q9BVQ8</accession>
<sequence length="51" mass="5873">MSSYISNIQRRLDTSGTKEISIKSHGTDKISLQIPGIYNTKNIAFYYFANW</sequence>
<keyword evidence="5" id="KW-1185">Reference proteome</keyword>
<evidence type="ECO:0000313" key="2">
    <source>
        <dbReference type="EMBL" id="UTO55766.1"/>
    </source>
</evidence>
<feature type="domain" description="Protein translocase subunit SecDF P1" evidence="1">
    <location>
        <begin position="3"/>
        <end position="43"/>
    </location>
</feature>
<evidence type="ECO:0000313" key="4">
    <source>
        <dbReference type="Proteomes" id="UP001059822"/>
    </source>
</evidence>
<dbReference type="AlphaFoldDB" id="A0A9Q9BVQ8"/>
<name>A0A9Q9BVQ8_9RICK</name>
<protein>
    <recommendedName>
        <fullName evidence="1">Protein translocase subunit SecDF P1 domain-containing protein</fullName>
    </recommendedName>
</protein>
<dbReference type="EMBL" id="CP089286">
    <property type="protein sequence ID" value="UTO55766.1"/>
    <property type="molecule type" value="Genomic_DNA"/>
</dbReference>
<dbReference type="EMBL" id="CP089285">
    <property type="protein sequence ID" value="UTO56683.1"/>
    <property type="molecule type" value="Genomic_DNA"/>
</dbReference>
<proteinExistence type="predicted"/>
<dbReference type="Pfam" id="PF21760">
    <property type="entry name" value="SecD_1st"/>
    <property type="match status" value="1"/>
</dbReference>
<dbReference type="RefSeq" id="WP_218193705.1">
    <property type="nucleotide sequence ID" value="NZ_CP089285.1"/>
</dbReference>
<dbReference type="Proteomes" id="UP001059985">
    <property type="component" value="Chromosome"/>
</dbReference>
<organism evidence="2 4">
    <name type="scientific">Neoehrlichia mikurensis</name>
    <dbReference type="NCBI Taxonomy" id="89586"/>
    <lineage>
        <taxon>Bacteria</taxon>
        <taxon>Pseudomonadati</taxon>
        <taxon>Pseudomonadota</taxon>
        <taxon>Alphaproteobacteria</taxon>
        <taxon>Rickettsiales</taxon>
        <taxon>Anaplasmataceae</taxon>
        <taxon>Candidatus Neoehrlichia</taxon>
    </lineage>
</organism>
<dbReference type="Proteomes" id="UP001059822">
    <property type="component" value="Chromosome"/>
</dbReference>